<comment type="caution">
    <text evidence="2">The sequence shown here is derived from an EMBL/GenBank/DDBJ whole genome shotgun (WGS) entry which is preliminary data.</text>
</comment>
<evidence type="ECO:0000256" key="1">
    <source>
        <dbReference type="SAM" id="MobiDB-lite"/>
    </source>
</evidence>
<gene>
    <name evidence="2" type="ORF">BaRGS_00002916</name>
</gene>
<protein>
    <submittedName>
        <fullName evidence="2">Uncharacterized protein</fullName>
    </submittedName>
</protein>
<proteinExistence type="predicted"/>
<dbReference type="EMBL" id="JACVVK020000009">
    <property type="protein sequence ID" value="KAK7505645.1"/>
    <property type="molecule type" value="Genomic_DNA"/>
</dbReference>
<evidence type="ECO:0000313" key="2">
    <source>
        <dbReference type="EMBL" id="KAK7505645.1"/>
    </source>
</evidence>
<accession>A0ABD0M1M8</accession>
<name>A0ABD0M1M8_9CAEN</name>
<reference evidence="2 3" key="1">
    <citation type="journal article" date="2023" name="Sci. Data">
        <title>Genome assembly of the Korean intertidal mud-creeper Batillaria attramentaria.</title>
        <authorList>
            <person name="Patra A.K."/>
            <person name="Ho P.T."/>
            <person name="Jun S."/>
            <person name="Lee S.J."/>
            <person name="Kim Y."/>
            <person name="Won Y.J."/>
        </authorList>
    </citation>
    <scope>NUCLEOTIDE SEQUENCE [LARGE SCALE GENOMIC DNA]</scope>
    <source>
        <strain evidence="2">Wonlab-2016</strain>
    </source>
</reference>
<dbReference type="AlphaFoldDB" id="A0ABD0M1M8"/>
<organism evidence="2 3">
    <name type="scientific">Batillaria attramentaria</name>
    <dbReference type="NCBI Taxonomy" id="370345"/>
    <lineage>
        <taxon>Eukaryota</taxon>
        <taxon>Metazoa</taxon>
        <taxon>Spiralia</taxon>
        <taxon>Lophotrochozoa</taxon>
        <taxon>Mollusca</taxon>
        <taxon>Gastropoda</taxon>
        <taxon>Caenogastropoda</taxon>
        <taxon>Sorbeoconcha</taxon>
        <taxon>Cerithioidea</taxon>
        <taxon>Batillariidae</taxon>
        <taxon>Batillaria</taxon>
    </lineage>
</organism>
<keyword evidence="3" id="KW-1185">Reference proteome</keyword>
<feature type="region of interest" description="Disordered" evidence="1">
    <location>
        <begin position="20"/>
        <end position="41"/>
    </location>
</feature>
<sequence>MGKLLSWPRFERDHLVALSQKPESDSYGAVSPSNKRETKSFQDSLKSSSLFSSLPGASPIGTGITGVLSLMVTIYSNGFVTSVNEWRTAPFI</sequence>
<dbReference type="Proteomes" id="UP001519460">
    <property type="component" value="Unassembled WGS sequence"/>
</dbReference>
<evidence type="ECO:0000313" key="3">
    <source>
        <dbReference type="Proteomes" id="UP001519460"/>
    </source>
</evidence>